<name>A0AAX0VCC7_LATSK</name>
<evidence type="ECO:0000313" key="6">
    <source>
        <dbReference type="EMBL" id="PKX79546.1"/>
    </source>
</evidence>
<dbReference type="PIRSF" id="PIRSF002736">
    <property type="entry name" value="Citrt_lyas_gamma"/>
    <property type="match status" value="1"/>
</dbReference>
<dbReference type="Pfam" id="PF06857">
    <property type="entry name" value="ACP"/>
    <property type="match status" value="1"/>
</dbReference>
<sequence length="101" mass="11352">MELKQIATAGTMESSDIMITLSPNKTGLEIKLQSNVEKQFGQQIRTMIESVLKQFEITNVTVDAVDKGALDCTIKARTIVAVYRGLGKEDYDWEEINKWIA</sequence>
<evidence type="ECO:0000256" key="5">
    <source>
        <dbReference type="PIRSR" id="PIRSR002736-50"/>
    </source>
</evidence>
<comment type="subunit">
    <text evidence="4">Oligomer with a subunit composition of (alpha,beta,gamma)6.</text>
</comment>
<dbReference type="HAMAP" id="MF_00805">
    <property type="entry name" value="CitD"/>
    <property type="match status" value="1"/>
</dbReference>
<evidence type="ECO:0000256" key="4">
    <source>
        <dbReference type="HAMAP-Rule" id="MF_00805"/>
    </source>
</evidence>
<comment type="subcellular location">
    <subcellularLocation>
        <location evidence="1 4">Cytoplasm</location>
    </subcellularLocation>
</comment>
<dbReference type="AlphaFoldDB" id="A0AAX0VCC7"/>
<dbReference type="RefSeq" id="WP_011374923.1">
    <property type="nucleotide sequence ID" value="NZ_CABMJT010000001.1"/>
</dbReference>
<dbReference type="SMR" id="A0AAX0VCC7"/>
<organism evidence="6 7">
    <name type="scientific">Latilactobacillus sakei</name>
    <name type="common">Lactobacillus sakei</name>
    <dbReference type="NCBI Taxonomy" id="1599"/>
    <lineage>
        <taxon>Bacteria</taxon>
        <taxon>Bacillati</taxon>
        <taxon>Bacillota</taxon>
        <taxon>Bacilli</taxon>
        <taxon>Lactobacillales</taxon>
        <taxon>Lactobacillaceae</taxon>
        <taxon>Latilactobacillus</taxon>
    </lineage>
</organism>
<comment type="function">
    <text evidence="4">Covalent carrier of the coenzyme of citrate lyase.</text>
</comment>
<reference evidence="6 7" key="1">
    <citation type="submission" date="2016-09" db="EMBL/GenBank/DDBJ databases">
        <authorList>
            <person name="Inglin R.C."/>
        </authorList>
    </citation>
    <scope>NUCLEOTIDE SEQUENCE [LARGE SCALE GENOMIC DNA]</scope>
    <source>
        <strain evidence="6 7">RI-517</strain>
    </source>
</reference>
<keyword evidence="6" id="KW-0456">Lyase</keyword>
<proteinExistence type="inferred from homology"/>
<dbReference type="InterPro" id="IPR023439">
    <property type="entry name" value="Mal_deCO2ase/Cit_lyase_ACP"/>
</dbReference>
<gene>
    <name evidence="4 6" type="primary">citD</name>
    <name evidence="6" type="ORF">CUR37_01945</name>
</gene>
<dbReference type="InterPro" id="IPR006495">
    <property type="entry name" value="CitD"/>
</dbReference>
<keyword evidence="2 4" id="KW-0963">Cytoplasm</keyword>
<evidence type="ECO:0000256" key="3">
    <source>
        <dbReference type="ARBA" id="ARBA00022553"/>
    </source>
</evidence>
<comment type="caution">
    <text evidence="6">The sequence shown here is derived from an EMBL/GenBank/DDBJ whole genome shotgun (WGS) entry which is preliminary data.</text>
</comment>
<comment type="similarity">
    <text evidence="4">Belongs to the CitD family.</text>
</comment>
<feature type="modified residue" description="O-(phosphoribosyl dephospho-coenzyme A)serine" evidence="4 5">
    <location>
        <position position="14"/>
    </location>
</feature>
<dbReference type="NCBIfam" id="NF009726">
    <property type="entry name" value="PRK13253.1"/>
    <property type="match status" value="1"/>
</dbReference>
<keyword evidence="3 4" id="KW-0597">Phosphoprotein</keyword>
<dbReference type="GO" id="GO:0016829">
    <property type="term" value="F:lyase activity"/>
    <property type="evidence" value="ECO:0007669"/>
    <property type="project" value="UniProtKB-KW"/>
</dbReference>
<dbReference type="Proteomes" id="UP000234349">
    <property type="component" value="Unassembled WGS sequence"/>
</dbReference>
<dbReference type="EMBL" id="MKGH01000007">
    <property type="protein sequence ID" value="PKX79546.1"/>
    <property type="molecule type" value="Genomic_DNA"/>
</dbReference>
<evidence type="ECO:0000256" key="2">
    <source>
        <dbReference type="ARBA" id="ARBA00022490"/>
    </source>
</evidence>
<dbReference type="NCBIfam" id="TIGR01608">
    <property type="entry name" value="citD"/>
    <property type="match status" value="1"/>
</dbReference>
<accession>A0AAX0VCC7</accession>
<evidence type="ECO:0000313" key="7">
    <source>
        <dbReference type="Proteomes" id="UP000234349"/>
    </source>
</evidence>
<protein>
    <recommendedName>
        <fullName evidence="4">Citrate lyase acyl carrier protein</fullName>
    </recommendedName>
    <alternativeName>
        <fullName evidence="4">Citrate lyase gamma chain</fullName>
    </alternativeName>
</protein>
<dbReference type="GO" id="GO:0005737">
    <property type="term" value="C:cytoplasm"/>
    <property type="evidence" value="ECO:0007669"/>
    <property type="project" value="UniProtKB-SubCell"/>
</dbReference>
<evidence type="ECO:0000256" key="1">
    <source>
        <dbReference type="ARBA" id="ARBA00004496"/>
    </source>
</evidence>